<dbReference type="InterPro" id="IPR029052">
    <property type="entry name" value="Metallo-depent_PP-like"/>
</dbReference>
<dbReference type="EMBL" id="QLLR01000031">
    <property type="protein sequence ID" value="RAJ24565.1"/>
    <property type="molecule type" value="Genomic_DNA"/>
</dbReference>
<name>A0A327S795_9SPHI</name>
<feature type="domain" description="Calcineurin-like phosphoesterase" evidence="1">
    <location>
        <begin position="104"/>
        <end position="321"/>
    </location>
</feature>
<proteinExistence type="predicted"/>
<dbReference type="AlphaFoldDB" id="A0A327S795"/>
<dbReference type="Gene3D" id="3.60.21.10">
    <property type="match status" value="1"/>
</dbReference>
<comment type="caution">
    <text evidence="2">The sequence shown here is derived from an EMBL/GenBank/DDBJ whole genome shotgun (WGS) entry which is preliminary data.</text>
</comment>
<sequence>MNLLTLVLPLLIHSTGLLSPDTAGHANLNDGPYVLYKKEQIEVRSIVLEDGVRKAKVQNFPATAQTGLPLKVQFSDHPEWDFTVKLQRVLNNEPAEFKQPDRMIALSDIEGEFEAFRKLLLANKIMDEQYHWIFGKGHLVICGDLFDRGKEVPATLWLLYKLEQEAKTKGGYLHTILGNHDIMNLSGDLRYVETKYFENAKLMGLDYKDLYSQDTEMGRWLRSKNLIEKIGDNLCLHAGVAPVINTLKMGLTEINTKCRPYYDKAKKRDLITDSVTRKFFDGTRSSLFWYRGYFIEPKATPEEVDQTLSLYKVKRIIVGHTITAGNVGFYYQGKVLGIDVNQHKGKHEGALYENKTWYKINTSGNKLPLPTGS</sequence>
<dbReference type="PANTHER" id="PTHR46546:SF4">
    <property type="entry name" value="SHEWANELLA-LIKE PROTEIN PHOSPHATASE 1"/>
    <property type="match status" value="1"/>
</dbReference>
<dbReference type="GO" id="GO:0016787">
    <property type="term" value="F:hydrolase activity"/>
    <property type="evidence" value="ECO:0007669"/>
    <property type="project" value="InterPro"/>
</dbReference>
<dbReference type="RefSeq" id="WP_111635770.1">
    <property type="nucleotide sequence ID" value="NZ_QLLR01000031.1"/>
</dbReference>
<dbReference type="Proteomes" id="UP000249754">
    <property type="component" value="Unassembled WGS sequence"/>
</dbReference>
<dbReference type="PANTHER" id="PTHR46546">
    <property type="entry name" value="SHEWANELLA-LIKE PROTEIN PHOSPHATASE 1"/>
    <property type="match status" value="1"/>
</dbReference>
<dbReference type="OrthoDB" id="7550081at2"/>
<organism evidence="2 3">
    <name type="scientific">Pedobacter cryoconitis</name>
    <dbReference type="NCBI Taxonomy" id="188932"/>
    <lineage>
        <taxon>Bacteria</taxon>
        <taxon>Pseudomonadati</taxon>
        <taxon>Bacteroidota</taxon>
        <taxon>Sphingobacteriia</taxon>
        <taxon>Sphingobacteriales</taxon>
        <taxon>Sphingobacteriaceae</taxon>
        <taxon>Pedobacter</taxon>
    </lineage>
</organism>
<accession>A0A327S795</accession>
<protein>
    <submittedName>
        <fullName evidence="2">Calcineurin-like phosphoesterase family protein</fullName>
    </submittedName>
</protein>
<evidence type="ECO:0000313" key="3">
    <source>
        <dbReference type="Proteomes" id="UP000249754"/>
    </source>
</evidence>
<dbReference type="Pfam" id="PF00149">
    <property type="entry name" value="Metallophos"/>
    <property type="match status" value="1"/>
</dbReference>
<reference evidence="2 3" key="1">
    <citation type="submission" date="2018-06" db="EMBL/GenBank/DDBJ databases">
        <title>Genomic Encyclopedia of Archaeal and Bacterial Type Strains, Phase II (KMG-II): from individual species to whole genera.</title>
        <authorList>
            <person name="Goeker M."/>
        </authorList>
    </citation>
    <scope>NUCLEOTIDE SEQUENCE [LARGE SCALE GENOMIC DNA]</scope>
    <source>
        <strain evidence="2 3">DSM 14825</strain>
    </source>
</reference>
<gene>
    <name evidence="2" type="ORF">LY11_04426</name>
</gene>
<dbReference type="InterPro" id="IPR004843">
    <property type="entry name" value="Calcineurin-like_PHP"/>
</dbReference>
<evidence type="ECO:0000313" key="2">
    <source>
        <dbReference type="EMBL" id="RAJ24565.1"/>
    </source>
</evidence>
<dbReference type="SUPFAM" id="SSF56300">
    <property type="entry name" value="Metallo-dependent phosphatases"/>
    <property type="match status" value="1"/>
</dbReference>
<evidence type="ECO:0000259" key="1">
    <source>
        <dbReference type="Pfam" id="PF00149"/>
    </source>
</evidence>